<dbReference type="InterPro" id="IPR003660">
    <property type="entry name" value="HAMP_dom"/>
</dbReference>
<accession>M0MP83</accession>
<gene>
    <name evidence="8" type="ORF">C446_00025</name>
</gene>
<dbReference type="InterPro" id="IPR006059">
    <property type="entry name" value="SBP"/>
</dbReference>
<dbReference type="PROSITE" id="PS50885">
    <property type="entry name" value="HAMP"/>
    <property type="match status" value="1"/>
</dbReference>
<dbReference type="InterPro" id="IPR004090">
    <property type="entry name" value="Chemotax_Me-accpt_rcpt"/>
</dbReference>
<dbReference type="eggNOG" id="arCOG00153">
    <property type="taxonomic scope" value="Archaea"/>
</dbReference>
<protein>
    <submittedName>
        <fullName evidence="8">Methyl-accepting chemotaxis protein</fullName>
    </submittedName>
</protein>
<dbReference type="RefSeq" id="WP_006670983.1">
    <property type="nucleotide sequence ID" value="NZ_AOMA01000002.1"/>
</dbReference>
<feature type="domain" description="HAMP" evidence="7">
    <location>
        <begin position="45"/>
        <end position="92"/>
    </location>
</feature>
<feature type="region of interest" description="Disordered" evidence="5">
    <location>
        <begin position="1"/>
        <end position="44"/>
    </location>
</feature>
<dbReference type="SUPFAM" id="SSF58104">
    <property type="entry name" value="Methyl-accepting chemotaxis protein (MCP) signaling domain"/>
    <property type="match status" value="1"/>
</dbReference>
<dbReference type="Pfam" id="PF00015">
    <property type="entry name" value="MCPsignal"/>
    <property type="match status" value="1"/>
</dbReference>
<evidence type="ECO:0000259" key="6">
    <source>
        <dbReference type="PROSITE" id="PS50111"/>
    </source>
</evidence>
<comment type="similarity">
    <text evidence="2">Belongs to the methyl-accepting chemotaxis (MCP) protein family.</text>
</comment>
<comment type="caution">
    <text evidence="8">The sequence shown here is derived from an EMBL/GenBank/DDBJ whole genome shotgun (WGS) entry which is preliminary data.</text>
</comment>
<dbReference type="Gene3D" id="1.10.287.950">
    <property type="entry name" value="Methyl-accepting chemotaxis protein"/>
    <property type="match status" value="1"/>
</dbReference>
<dbReference type="CDD" id="cd11386">
    <property type="entry name" value="MCP_signal"/>
    <property type="match status" value="1"/>
</dbReference>
<dbReference type="EMBL" id="AOMA01000002">
    <property type="protein sequence ID" value="EMA47178.1"/>
    <property type="molecule type" value="Genomic_DNA"/>
</dbReference>
<dbReference type="GO" id="GO:0007165">
    <property type="term" value="P:signal transduction"/>
    <property type="evidence" value="ECO:0007669"/>
    <property type="project" value="UniProtKB-KW"/>
</dbReference>
<keyword evidence="4" id="KW-0175">Coiled coil</keyword>
<evidence type="ECO:0000256" key="4">
    <source>
        <dbReference type="SAM" id="Coils"/>
    </source>
</evidence>
<dbReference type="OrthoDB" id="30637at2157"/>
<evidence type="ECO:0000259" key="7">
    <source>
        <dbReference type="PROSITE" id="PS50885"/>
    </source>
</evidence>
<dbReference type="PATRIC" id="fig|1227454.3.peg.5"/>
<dbReference type="InterPro" id="IPR004089">
    <property type="entry name" value="MCPsignal_dom"/>
</dbReference>
<keyword evidence="1 3" id="KW-0807">Transducer</keyword>
<dbReference type="PROSITE" id="PS50111">
    <property type="entry name" value="CHEMOTAXIS_TRANSDUC_2"/>
    <property type="match status" value="1"/>
</dbReference>
<dbReference type="PRINTS" id="PR00260">
    <property type="entry name" value="CHEMTRNSDUCR"/>
</dbReference>
<name>M0MP83_9EURY</name>
<evidence type="ECO:0000256" key="3">
    <source>
        <dbReference type="PROSITE-ProRule" id="PRU00284"/>
    </source>
</evidence>
<evidence type="ECO:0000256" key="2">
    <source>
        <dbReference type="ARBA" id="ARBA00029447"/>
    </source>
</evidence>
<dbReference type="eggNOG" id="arCOG02320">
    <property type="taxonomic scope" value="Archaea"/>
</dbReference>
<sequence>MSLDGDRSGESDSGAVPADDGEDQSARSPDDAAEPGVSDDIDDNLERIRETIGRCADGDLTVRLDEDADDERIAAIASEFNRLIRTFSETIEDVDEFGDQVIGASDHVESRVNEVKATSKDVSASVSHIADGTTDQRDRIDAASQELQSVSAATEEVASSAEEAAATAQTVADRGRDGHDAATTALEELDTVEQQTDRARESVQRLEDRIAEVEDVVELIADIADETNLLALNASIQAARAGEDGTGFAVVANEVKTLAEEADDATGDIEDAIEEIRAETDETVAEIEEMHDRVTTGVETAEEALEAFTDLVDDVEETTVAVEEISDATDDQAASLEEIATMVEEVADVAATTATETEEVTVAAREQTTSLTEVAASVSSLEERATAIDSVLDRYDTSRARTDDDATVLEFWHAMSGEKGLLVDDLVSEFEQQADGIRIETRSKGSYRGTFDSTLSAIERGSPPTIAQLYEIGTKRALDSDSFVPLEQVLPRHALSVEELLDPVLEYYRTDGQLYSMPFNSSTPVLYYNRDAFDRAGVRRNRTPETFDEVREVSERLVEAGVTDVGITFANYSWFVEQWFAEQNQPLVDAKNGRDGTPTEAYFDSEAGRTIYDWITGLEGDGLYHNPGIEARGQAREVFHAGEAGMLIDSTSSLTSVVEGADFDVGTAYFPVPDERHGVVVGGGSLWVTADSSRAEQRAAAEFLAWLAQPEQQARWHTETGYFPIHEGAIDRLERDGWFRENPGHETAIEQLLASESTPATNGARIGPFNTVRTLVADAYADLIPEFGVEEGLERLNEQVELQLQRYRDEQRVGNR</sequence>
<dbReference type="PANTHER" id="PTHR32089:SF112">
    <property type="entry name" value="LYSOZYME-LIKE PROTEIN-RELATED"/>
    <property type="match status" value="1"/>
</dbReference>
<proteinExistence type="inferred from homology"/>
<dbReference type="GO" id="GO:0016020">
    <property type="term" value="C:membrane"/>
    <property type="evidence" value="ECO:0007669"/>
    <property type="project" value="InterPro"/>
</dbReference>
<dbReference type="SMART" id="SM00283">
    <property type="entry name" value="MA"/>
    <property type="match status" value="1"/>
</dbReference>
<dbReference type="SUPFAM" id="SSF53850">
    <property type="entry name" value="Periplasmic binding protein-like II"/>
    <property type="match status" value="1"/>
</dbReference>
<dbReference type="CDD" id="cd14748">
    <property type="entry name" value="PBP2_UgpB"/>
    <property type="match status" value="1"/>
</dbReference>
<feature type="compositionally biased region" description="Acidic residues" evidence="5">
    <location>
        <begin position="31"/>
        <end position="43"/>
    </location>
</feature>
<dbReference type="AlphaFoldDB" id="M0MP83"/>
<evidence type="ECO:0000313" key="8">
    <source>
        <dbReference type="EMBL" id="EMA47178.1"/>
    </source>
</evidence>
<feature type="coiled-coil region" evidence="4">
    <location>
        <begin position="255"/>
        <end position="318"/>
    </location>
</feature>
<evidence type="ECO:0000256" key="5">
    <source>
        <dbReference type="SAM" id="MobiDB-lite"/>
    </source>
</evidence>
<feature type="coiled-coil region" evidence="4">
    <location>
        <begin position="189"/>
        <end position="223"/>
    </location>
</feature>
<dbReference type="PANTHER" id="PTHR32089">
    <property type="entry name" value="METHYL-ACCEPTING CHEMOTAXIS PROTEIN MCPB"/>
    <property type="match status" value="1"/>
</dbReference>
<dbReference type="GO" id="GO:0004888">
    <property type="term" value="F:transmembrane signaling receptor activity"/>
    <property type="evidence" value="ECO:0007669"/>
    <property type="project" value="InterPro"/>
</dbReference>
<dbReference type="Pfam" id="PF13416">
    <property type="entry name" value="SBP_bac_8"/>
    <property type="match status" value="1"/>
</dbReference>
<feature type="domain" description="Methyl-accepting transducer" evidence="6">
    <location>
        <begin position="111"/>
        <end position="347"/>
    </location>
</feature>
<dbReference type="STRING" id="1227454.C446_00025"/>
<reference evidence="8 9" key="1">
    <citation type="journal article" date="2014" name="PLoS Genet.">
        <title>Phylogenetically driven sequencing of extremely halophilic archaea reveals strategies for static and dynamic osmo-response.</title>
        <authorList>
            <person name="Becker E.A."/>
            <person name="Seitzer P.M."/>
            <person name="Tritt A."/>
            <person name="Larsen D."/>
            <person name="Krusor M."/>
            <person name="Yao A.I."/>
            <person name="Wu D."/>
            <person name="Madern D."/>
            <person name="Eisen J.A."/>
            <person name="Darling A.E."/>
            <person name="Facciotti M.T."/>
        </authorList>
    </citation>
    <scope>NUCLEOTIDE SEQUENCE [LARGE SCALE GENOMIC DNA]</scope>
    <source>
        <strain evidence="8 9">JCM 10879</strain>
    </source>
</reference>
<evidence type="ECO:0000313" key="9">
    <source>
        <dbReference type="Proteomes" id="UP000011607"/>
    </source>
</evidence>
<dbReference type="CDD" id="cd06225">
    <property type="entry name" value="HAMP"/>
    <property type="match status" value="1"/>
</dbReference>
<keyword evidence="9" id="KW-1185">Reference proteome</keyword>
<organism evidence="8 9">
    <name type="scientific">Halobiforma nitratireducens JCM 10879</name>
    <dbReference type="NCBI Taxonomy" id="1227454"/>
    <lineage>
        <taxon>Archaea</taxon>
        <taxon>Methanobacteriati</taxon>
        <taxon>Methanobacteriota</taxon>
        <taxon>Stenosarchaea group</taxon>
        <taxon>Halobacteria</taxon>
        <taxon>Halobacteriales</taxon>
        <taxon>Natrialbaceae</taxon>
        <taxon>Halobiforma</taxon>
    </lineage>
</organism>
<dbReference type="Gene3D" id="3.40.190.10">
    <property type="entry name" value="Periplasmic binding protein-like II"/>
    <property type="match status" value="2"/>
</dbReference>
<dbReference type="Proteomes" id="UP000011607">
    <property type="component" value="Unassembled WGS sequence"/>
</dbReference>
<feature type="compositionally biased region" description="Basic and acidic residues" evidence="5">
    <location>
        <begin position="1"/>
        <end position="10"/>
    </location>
</feature>
<dbReference type="GO" id="GO:0006935">
    <property type="term" value="P:chemotaxis"/>
    <property type="evidence" value="ECO:0007669"/>
    <property type="project" value="InterPro"/>
</dbReference>
<evidence type="ECO:0000256" key="1">
    <source>
        <dbReference type="ARBA" id="ARBA00023224"/>
    </source>
</evidence>